<dbReference type="STRING" id="105696.A0A1Y2LTN4"/>
<feature type="transmembrane region" description="Helical" evidence="1">
    <location>
        <begin position="171"/>
        <end position="194"/>
    </location>
</feature>
<feature type="domain" description="Rhodopsin" evidence="2">
    <location>
        <begin position="41"/>
        <end position="272"/>
    </location>
</feature>
<dbReference type="EMBL" id="KZ107849">
    <property type="protein sequence ID" value="OSS47160.1"/>
    <property type="molecule type" value="Genomic_DNA"/>
</dbReference>
<keyword evidence="1" id="KW-0812">Transmembrane</keyword>
<dbReference type="OMA" id="QMAVPRK"/>
<feature type="transmembrane region" description="Helical" evidence="1">
    <location>
        <begin position="130"/>
        <end position="151"/>
    </location>
</feature>
<proteinExistence type="predicted"/>
<feature type="transmembrane region" description="Helical" evidence="1">
    <location>
        <begin position="97"/>
        <end position="118"/>
    </location>
</feature>
<feature type="transmembrane region" description="Helical" evidence="1">
    <location>
        <begin position="18"/>
        <end position="40"/>
    </location>
</feature>
<dbReference type="PANTHER" id="PTHR38794">
    <property type="entry name" value="INTEGRAL MEMBRANE PROTEIN"/>
    <property type="match status" value="1"/>
</dbReference>
<feature type="transmembrane region" description="Helical" evidence="1">
    <location>
        <begin position="206"/>
        <end position="229"/>
    </location>
</feature>
<accession>A0A1Y2LTN4</accession>
<dbReference type="Proteomes" id="UP000193240">
    <property type="component" value="Unassembled WGS sequence"/>
</dbReference>
<sequence length="343" mass="37799">MSKQPVQVILSDSNRTPIIQIVVWFCLVTSFLALVTHAGIKLFVFRAVKAESGFLLVSLVFGIAQSTAVLIQCGSGLGKPAAALSSAQVQSSLKAEYAATTLLFLSLGFSKLAIVAFLYSLDPPRLRRKLNYGVGVLVCSWMLCASLVAIFQCTLPRPWDRTLKQCLDRSAWWSAIAGLNIVTELAIIAIELEIMSKLRIALKRKILMMSLFACRVLVPISAAVQLAFFHQEARNPATKEDLTLGYWRSALCNEIMQCISIITVCLPYTKIFMEGFESGLTRVDDGRRRESRALKEYRRLGHQLLGLSRSSNATHLSPDDAITASKKWYAAVRPAGPSQSHSS</sequence>
<protein>
    <recommendedName>
        <fullName evidence="2">Rhodopsin domain-containing protein</fullName>
    </recommendedName>
</protein>
<keyword evidence="1" id="KW-1133">Transmembrane helix</keyword>
<dbReference type="Pfam" id="PF20684">
    <property type="entry name" value="Fung_rhodopsin"/>
    <property type="match status" value="1"/>
</dbReference>
<evidence type="ECO:0000256" key="1">
    <source>
        <dbReference type="SAM" id="Phobius"/>
    </source>
</evidence>
<dbReference type="AlphaFoldDB" id="A0A1Y2LTN4"/>
<dbReference type="InParanoid" id="A0A1Y2LTN4"/>
<evidence type="ECO:0000313" key="4">
    <source>
        <dbReference type="Proteomes" id="UP000193240"/>
    </source>
</evidence>
<keyword evidence="1" id="KW-0472">Membrane</keyword>
<gene>
    <name evidence="3" type="ORF">B5807_10022</name>
</gene>
<reference evidence="3 4" key="1">
    <citation type="journal article" date="2017" name="Genome Announc.">
        <title>Genome sequence of the saprophytic ascomycete Epicoccum nigrum ICMP 19927 strain isolated from New Zealand.</title>
        <authorList>
            <person name="Fokin M."/>
            <person name="Fleetwood D."/>
            <person name="Weir B.S."/>
            <person name="Villas-Boas S.G."/>
        </authorList>
    </citation>
    <scope>NUCLEOTIDE SEQUENCE [LARGE SCALE GENOMIC DNA]</scope>
    <source>
        <strain evidence="3 4">ICMP 19927</strain>
    </source>
</reference>
<keyword evidence="4" id="KW-1185">Reference proteome</keyword>
<dbReference type="InterPro" id="IPR049326">
    <property type="entry name" value="Rhodopsin_dom_fungi"/>
</dbReference>
<evidence type="ECO:0000259" key="2">
    <source>
        <dbReference type="Pfam" id="PF20684"/>
    </source>
</evidence>
<organism evidence="3 4">
    <name type="scientific">Epicoccum nigrum</name>
    <name type="common">Soil fungus</name>
    <name type="synonym">Epicoccum purpurascens</name>
    <dbReference type="NCBI Taxonomy" id="105696"/>
    <lineage>
        <taxon>Eukaryota</taxon>
        <taxon>Fungi</taxon>
        <taxon>Dikarya</taxon>
        <taxon>Ascomycota</taxon>
        <taxon>Pezizomycotina</taxon>
        <taxon>Dothideomycetes</taxon>
        <taxon>Pleosporomycetidae</taxon>
        <taxon>Pleosporales</taxon>
        <taxon>Pleosporineae</taxon>
        <taxon>Didymellaceae</taxon>
        <taxon>Epicoccum</taxon>
    </lineage>
</organism>
<feature type="transmembrane region" description="Helical" evidence="1">
    <location>
        <begin position="52"/>
        <end position="77"/>
    </location>
</feature>
<dbReference type="PANTHER" id="PTHR38794:SF1">
    <property type="entry name" value="INTEGRAL MEMBRANE PROTEIN"/>
    <property type="match status" value="1"/>
</dbReference>
<evidence type="ECO:0000313" key="3">
    <source>
        <dbReference type="EMBL" id="OSS47160.1"/>
    </source>
</evidence>
<name>A0A1Y2LTN4_EPING</name>